<dbReference type="CDD" id="cd00130">
    <property type="entry name" value="PAS"/>
    <property type="match status" value="1"/>
</dbReference>
<keyword evidence="9" id="KW-1133">Transmembrane helix</keyword>
<evidence type="ECO:0000256" key="1">
    <source>
        <dbReference type="ARBA" id="ARBA00000085"/>
    </source>
</evidence>
<dbReference type="InterPro" id="IPR005467">
    <property type="entry name" value="His_kinase_dom"/>
</dbReference>
<dbReference type="InterPro" id="IPR000700">
    <property type="entry name" value="PAS-assoc_C"/>
</dbReference>
<keyword evidence="5" id="KW-0547">Nucleotide-binding</keyword>
<dbReference type="PROSITE" id="PS50109">
    <property type="entry name" value="HIS_KIN"/>
    <property type="match status" value="1"/>
</dbReference>
<dbReference type="InterPro" id="IPR003661">
    <property type="entry name" value="HisK_dim/P_dom"/>
</dbReference>
<dbReference type="CDD" id="cd00082">
    <property type="entry name" value="HisKA"/>
    <property type="match status" value="1"/>
</dbReference>
<comment type="catalytic activity">
    <reaction evidence="1">
        <text>ATP + protein L-histidine = ADP + protein N-phospho-L-histidine.</text>
        <dbReference type="EC" id="2.7.13.3"/>
    </reaction>
</comment>
<evidence type="ECO:0000259" key="12">
    <source>
        <dbReference type="PROSITE" id="PS50113"/>
    </source>
</evidence>
<feature type="domain" description="PAC" evidence="12">
    <location>
        <begin position="430"/>
        <end position="483"/>
    </location>
</feature>
<evidence type="ECO:0000259" key="10">
    <source>
        <dbReference type="PROSITE" id="PS50109"/>
    </source>
</evidence>
<evidence type="ECO:0000259" key="11">
    <source>
        <dbReference type="PROSITE" id="PS50112"/>
    </source>
</evidence>
<keyword evidence="7" id="KW-0067">ATP-binding</keyword>
<evidence type="ECO:0000256" key="4">
    <source>
        <dbReference type="ARBA" id="ARBA00022679"/>
    </source>
</evidence>
<dbReference type="EMBL" id="AP012273">
    <property type="protein sequence ID" value="BAO45254.1"/>
    <property type="molecule type" value="Genomic_DNA"/>
</dbReference>
<dbReference type="PANTHER" id="PTHR43065">
    <property type="entry name" value="SENSOR HISTIDINE KINASE"/>
    <property type="match status" value="1"/>
</dbReference>
<dbReference type="SMART" id="SM00387">
    <property type="entry name" value="HATPase_c"/>
    <property type="match status" value="1"/>
</dbReference>
<evidence type="ECO:0000256" key="5">
    <source>
        <dbReference type="ARBA" id="ARBA00022741"/>
    </source>
</evidence>
<keyword evidence="9" id="KW-0472">Membrane</keyword>
<dbReference type="OrthoDB" id="9792854at2"/>
<keyword evidence="9" id="KW-0812">Transmembrane</keyword>
<keyword evidence="6 13" id="KW-0418">Kinase</keyword>
<dbReference type="Proteomes" id="UP000031631">
    <property type="component" value="Chromosome"/>
</dbReference>
<evidence type="ECO:0000256" key="9">
    <source>
        <dbReference type="SAM" id="Phobius"/>
    </source>
</evidence>
<accession>A0A7U6GKK4</accession>
<dbReference type="PRINTS" id="PR00344">
    <property type="entry name" value="BCTRLSENSOR"/>
</dbReference>
<dbReference type="AlphaFoldDB" id="A0A7U6GKK4"/>
<dbReference type="Pfam" id="PF00989">
    <property type="entry name" value="PAS"/>
    <property type="match status" value="1"/>
</dbReference>
<dbReference type="Pfam" id="PF02518">
    <property type="entry name" value="HATPase_c"/>
    <property type="match status" value="1"/>
</dbReference>
<dbReference type="Pfam" id="PF12974">
    <property type="entry name" value="Phosphonate-bd"/>
    <property type="match status" value="1"/>
</dbReference>
<dbReference type="SUPFAM" id="SSF53850">
    <property type="entry name" value="Periplasmic binding protein-like II"/>
    <property type="match status" value="1"/>
</dbReference>
<evidence type="ECO:0000256" key="7">
    <source>
        <dbReference type="ARBA" id="ARBA00022840"/>
    </source>
</evidence>
<dbReference type="SUPFAM" id="SSF47384">
    <property type="entry name" value="Homodimeric domain of signal transducing histidine kinase"/>
    <property type="match status" value="1"/>
</dbReference>
<keyword evidence="4" id="KW-0808">Transferase</keyword>
<proteinExistence type="predicted"/>
<organism evidence="13 14">
    <name type="scientific">Thiolapillus brandeum</name>
    <dbReference type="NCBI Taxonomy" id="1076588"/>
    <lineage>
        <taxon>Bacteria</taxon>
        <taxon>Pseudomonadati</taxon>
        <taxon>Pseudomonadota</taxon>
        <taxon>Gammaproteobacteria</taxon>
        <taxon>Chromatiales</taxon>
        <taxon>Sedimenticolaceae</taxon>
        <taxon>Thiolapillus</taxon>
    </lineage>
</organism>
<dbReference type="GO" id="GO:0000155">
    <property type="term" value="F:phosphorelay sensor kinase activity"/>
    <property type="evidence" value="ECO:0007669"/>
    <property type="project" value="InterPro"/>
</dbReference>
<dbReference type="InterPro" id="IPR036097">
    <property type="entry name" value="HisK_dim/P_sf"/>
</dbReference>
<dbReference type="InterPro" id="IPR035965">
    <property type="entry name" value="PAS-like_dom_sf"/>
</dbReference>
<dbReference type="PROSITE" id="PS50113">
    <property type="entry name" value="PAC"/>
    <property type="match status" value="1"/>
</dbReference>
<dbReference type="SMART" id="SM00091">
    <property type="entry name" value="PAS"/>
    <property type="match status" value="1"/>
</dbReference>
<dbReference type="Gene3D" id="3.40.190.10">
    <property type="entry name" value="Periplasmic binding protein-like II"/>
    <property type="match status" value="2"/>
</dbReference>
<feature type="domain" description="PAS" evidence="11">
    <location>
        <begin position="352"/>
        <end position="398"/>
    </location>
</feature>
<keyword evidence="8" id="KW-0902">Two-component regulatory system</keyword>
<feature type="transmembrane region" description="Helical" evidence="9">
    <location>
        <begin position="317"/>
        <end position="339"/>
    </location>
</feature>
<evidence type="ECO:0000256" key="6">
    <source>
        <dbReference type="ARBA" id="ARBA00022777"/>
    </source>
</evidence>
<name>A0A7U6GKK4_9GAMM</name>
<dbReference type="SMART" id="SM00388">
    <property type="entry name" value="HisKA"/>
    <property type="match status" value="1"/>
</dbReference>
<gene>
    <name evidence="13" type="ORF">TBH_C2344</name>
</gene>
<dbReference type="Gene3D" id="3.30.565.10">
    <property type="entry name" value="Histidine kinase-like ATPase, C-terminal domain"/>
    <property type="match status" value="1"/>
</dbReference>
<protein>
    <recommendedName>
        <fullName evidence="2">histidine kinase</fullName>
        <ecNumber evidence="2">2.7.13.3</ecNumber>
    </recommendedName>
</protein>
<dbReference type="InterPro" id="IPR001610">
    <property type="entry name" value="PAC"/>
</dbReference>
<evidence type="ECO:0000313" key="14">
    <source>
        <dbReference type="Proteomes" id="UP000031631"/>
    </source>
</evidence>
<keyword evidence="3" id="KW-0597">Phosphoprotein</keyword>
<dbReference type="Gene3D" id="3.30.450.20">
    <property type="entry name" value="PAS domain"/>
    <property type="match status" value="1"/>
</dbReference>
<evidence type="ECO:0000256" key="8">
    <source>
        <dbReference type="ARBA" id="ARBA00023012"/>
    </source>
</evidence>
<evidence type="ECO:0000256" key="3">
    <source>
        <dbReference type="ARBA" id="ARBA00022553"/>
    </source>
</evidence>
<dbReference type="InterPro" id="IPR036890">
    <property type="entry name" value="HATPase_C_sf"/>
</dbReference>
<dbReference type="GO" id="GO:0006355">
    <property type="term" value="P:regulation of DNA-templated transcription"/>
    <property type="evidence" value="ECO:0007669"/>
    <property type="project" value="InterPro"/>
</dbReference>
<dbReference type="SUPFAM" id="SSF55874">
    <property type="entry name" value="ATPase domain of HSP90 chaperone/DNA topoisomerase II/histidine kinase"/>
    <property type="match status" value="1"/>
</dbReference>
<dbReference type="InterPro" id="IPR000014">
    <property type="entry name" value="PAS"/>
</dbReference>
<dbReference type="InterPro" id="IPR013767">
    <property type="entry name" value="PAS_fold"/>
</dbReference>
<dbReference type="PROSITE" id="PS50112">
    <property type="entry name" value="PAS"/>
    <property type="match status" value="1"/>
</dbReference>
<keyword evidence="14" id="KW-1185">Reference proteome</keyword>
<dbReference type="SMART" id="SM00086">
    <property type="entry name" value="PAC"/>
    <property type="match status" value="1"/>
</dbReference>
<dbReference type="EC" id="2.7.13.3" evidence="2"/>
<dbReference type="InterPro" id="IPR004358">
    <property type="entry name" value="Sig_transdc_His_kin-like_C"/>
</dbReference>
<dbReference type="KEGG" id="tbn:TBH_C2344"/>
<dbReference type="GO" id="GO:0005524">
    <property type="term" value="F:ATP binding"/>
    <property type="evidence" value="ECO:0007669"/>
    <property type="project" value="UniProtKB-KW"/>
</dbReference>
<reference evidence="13 14" key="1">
    <citation type="journal article" date="2014" name="PLoS ONE">
        <title>Physiological and genomic features of a novel sulfur-oxidizing gammaproteobacterium belonging to a previously uncultivated symbiotic lineage isolated from a hydrothermal vent.</title>
        <authorList>
            <person name="Nunoura T."/>
            <person name="Takaki Y."/>
            <person name="Kazama H."/>
            <person name="Kakuta J."/>
            <person name="Shimamura S."/>
            <person name="Makita H."/>
            <person name="Hirai M."/>
            <person name="Miyazaki M."/>
            <person name="Takai K."/>
        </authorList>
    </citation>
    <scope>NUCLEOTIDE SEQUENCE [LARGE SCALE GENOMIC DNA]</scope>
    <source>
        <strain evidence="13 14">Hiromi1</strain>
    </source>
</reference>
<dbReference type="Pfam" id="PF00512">
    <property type="entry name" value="HisKA"/>
    <property type="match status" value="1"/>
</dbReference>
<feature type="domain" description="Histidine kinase" evidence="10">
    <location>
        <begin position="503"/>
        <end position="719"/>
    </location>
</feature>
<sequence length="723" mass="81033">MHLVAETFRHVLRFLLLSAVTSSTVAGAGLPEVSIGVLSHRGDEATLRNWSPTADYLSRVIPEYHFSIVPLDFREIEPAVKNGSVDFLLVNPGIYVNMEVRYRISRIVTLNNLINGRPSNIFGGVIFTRADRREIQSLEDIRGKTLMAVDKTSLGGFQMAWKELRNIGINPYRDTAMLRFGGTHDAVVRAVQRGEVDVGTVRTGILELMSEDGSASSGEFRILGQKRNPKQPFSHSTRLYPEWPFSKLQHTPSQLARRVAVALLQMSPLEPAAQWGEYAGWTTPLEYQPVHDLLRDLHLPPYDQPARFTLTDAIEKYWYWLLTALAFLVLMIIMTSWVARLNRALKKSKSMLEHQHNLILDSVADGIYGVDLQGNATFINKAVTEISGWRAKDLIGKNQHYILHHTRMDGSINPGSECPVYLTFQEGKPRYVEEDLFWKKDGSSFPVEYSSTPIRDEEGVIKGSVVVFRDISARKRAAEADRQYQMELAHVARLSTMGEMASGMAHELNQPLTAIATSADACTRLLESEGDHTDRVLDVLETISTQARRAGGIIQQLRQFVRKEEPRHTQVNINRLVEEVLMLMEPEIRKAHIRVVLDLDNEIPLVQAQQIQIDQVILNLARNSIEAMLDVPAENRILTLRTRSGGGNAVITSVEDSGPGLNEEIRDKLFDPFVTSKPQGMGLGLSISMGIIAAHNGNLYCDGSSPRGTVFRFTLPVNQNRDE</sequence>
<dbReference type="Gene3D" id="1.10.287.130">
    <property type="match status" value="1"/>
</dbReference>
<dbReference type="NCBIfam" id="TIGR00229">
    <property type="entry name" value="sensory_box"/>
    <property type="match status" value="1"/>
</dbReference>
<dbReference type="InterPro" id="IPR003594">
    <property type="entry name" value="HATPase_dom"/>
</dbReference>
<evidence type="ECO:0000256" key="2">
    <source>
        <dbReference type="ARBA" id="ARBA00012438"/>
    </source>
</evidence>
<dbReference type="PANTHER" id="PTHR43065:SF10">
    <property type="entry name" value="PEROXIDE STRESS-ACTIVATED HISTIDINE KINASE MAK3"/>
    <property type="match status" value="1"/>
</dbReference>
<dbReference type="SUPFAM" id="SSF55785">
    <property type="entry name" value="PYP-like sensor domain (PAS domain)"/>
    <property type="match status" value="1"/>
</dbReference>
<evidence type="ECO:0000313" key="13">
    <source>
        <dbReference type="EMBL" id="BAO45254.1"/>
    </source>
</evidence>